<feature type="region of interest" description="Disordered" evidence="1">
    <location>
        <begin position="31"/>
        <end position="90"/>
    </location>
</feature>
<dbReference type="InterPro" id="IPR026711">
    <property type="entry name" value="Msl-1"/>
</dbReference>
<feature type="compositionally biased region" description="Polar residues" evidence="1">
    <location>
        <begin position="270"/>
        <end position="281"/>
    </location>
</feature>
<dbReference type="Proteomes" id="UP000037035">
    <property type="component" value="Unassembled WGS sequence"/>
</dbReference>
<organism evidence="3 4">
    <name type="scientific">Puccinia sorghi</name>
    <dbReference type="NCBI Taxonomy" id="27349"/>
    <lineage>
        <taxon>Eukaryota</taxon>
        <taxon>Fungi</taxon>
        <taxon>Dikarya</taxon>
        <taxon>Basidiomycota</taxon>
        <taxon>Pucciniomycotina</taxon>
        <taxon>Pucciniomycetes</taxon>
        <taxon>Pucciniales</taxon>
        <taxon>Pucciniaceae</taxon>
        <taxon>Puccinia</taxon>
    </lineage>
</organism>
<feature type="region of interest" description="Disordered" evidence="1">
    <location>
        <begin position="209"/>
        <end position="335"/>
    </location>
</feature>
<name>A0A0L6VHE7_9BASI</name>
<evidence type="ECO:0000313" key="3">
    <source>
        <dbReference type="EMBL" id="KNZ59982.1"/>
    </source>
</evidence>
<feature type="compositionally biased region" description="Low complexity" evidence="1">
    <location>
        <begin position="216"/>
        <end position="234"/>
    </location>
</feature>
<dbReference type="PANTHER" id="PTHR21656">
    <property type="entry name" value="MALE-SPECIFIC LETHAL-1 PROTEIN"/>
    <property type="match status" value="1"/>
</dbReference>
<evidence type="ECO:0000313" key="4">
    <source>
        <dbReference type="Proteomes" id="UP000037035"/>
    </source>
</evidence>
<dbReference type="InterPro" id="IPR000253">
    <property type="entry name" value="FHA_dom"/>
</dbReference>
<comment type="caution">
    <text evidence="3">The sequence shown here is derived from an EMBL/GenBank/DDBJ whole genome shotgun (WGS) entry which is preliminary data.</text>
</comment>
<proteinExistence type="predicted"/>
<protein>
    <recommendedName>
        <fullName evidence="2">FHA domain-containing protein</fullName>
    </recommendedName>
</protein>
<accession>A0A0L6VHE7</accession>
<gene>
    <name evidence="3" type="ORF">VP01_1632g4</name>
</gene>
<reference evidence="3 4" key="1">
    <citation type="submission" date="2015-08" db="EMBL/GenBank/DDBJ databases">
        <title>Next Generation Sequencing and Analysis of the Genome of Puccinia sorghi L Schw, the Causal Agent of Maize Common Rust.</title>
        <authorList>
            <person name="Rochi L."/>
            <person name="Burguener G."/>
            <person name="Darino M."/>
            <person name="Turjanski A."/>
            <person name="Kreff E."/>
            <person name="Dieguez M.J."/>
            <person name="Sacco F."/>
        </authorList>
    </citation>
    <scope>NUCLEOTIDE SEQUENCE [LARGE SCALE GENOMIC DNA]</scope>
    <source>
        <strain evidence="3 4">RO10H11247</strain>
    </source>
</reference>
<sequence length="590" mass="64739">MPKSLDQLHLSTNTITSTTTTAINNHLTLKLANPSSPATQPLSPSTINHSSPPNIISNISDSKPPSKPSSSATTHASNKQNSKRNPPIRIPIEPGHCLVFGRKPDLSLLSNEITPKSKMLPITLPKSFTHASRTHCLCTLIAPPLGGLNIRIVVKGQNGLMVDGERFEEGSSAGVELERRDGEQIELGFYGGKKVECYVKIDDHLTQRARARPNSHAHSNPNPNLTTTTTTSEITRTKHASGSTRGGKRKMLASGLKNSSRASLVAGKLKQNSSKPRTSSPMHIPPESPDDSSKPSPHPSDLPPPPEQRSSSPPAKKLCLSPIPSPPYDPQIHNLPPGDRVRSLIQSMGLDLLGLIASAVVFSCRATVSTTEVIRAVLETQPSLAEAVLSLLPTPTSSRSSPRPAHRTEDEFEISLKKERECLSAPLPSLYLSQDDSTTDTKPFATDLKPTHHHHYGSEGGAVESPILEFQPSDVKTDRVINACRPVMLETLHTHWRRDGSGMFGCVTNEGLKDASGEPLEPLWYYQPQHDLDHERRMNLQPYVRHVRHTQTTSKQVILLNLFFFFVTDLNPSKKQYFFKKVRGSGRRKS</sequence>
<feature type="compositionally biased region" description="Pro residues" evidence="1">
    <location>
        <begin position="296"/>
        <end position="307"/>
    </location>
</feature>
<keyword evidence="4" id="KW-1185">Reference proteome</keyword>
<dbReference type="EMBL" id="LAVV01006429">
    <property type="protein sequence ID" value="KNZ59982.1"/>
    <property type="molecule type" value="Genomic_DNA"/>
</dbReference>
<dbReference type="VEuPathDB" id="FungiDB:VP01_1632g4"/>
<dbReference type="STRING" id="27349.A0A0L6VHE7"/>
<evidence type="ECO:0000259" key="2">
    <source>
        <dbReference type="PROSITE" id="PS50006"/>
    </source>
</evidence>
<dbReference type="AlphaFoldDB" id="A0A0L6VHE7"/>
<dbReference type="OrthoDB" id="5348546at2759"/>
<evidence type="ECO:0000256" key="1">
    <source>
        <dbReference type="SAM" id="MobiDB-lite"/>
    </source>
</evidence>
<feature type="compositionally biased region" description="Polar residues" evidence="1">
    <location>
        <begin position="33"/>
        <end position="42"/>
    </location>
</feature>
<feature type="domain" description="FHA" evidence="2">
    <location>
        <begin position="98"/>
        <end position="167"/>
    </location>
</feature>
<feature type="compositionally biased region" description="Low complexity" evidence="1">
    <location>
        <begin position="43"/>
        <end position="77"/>
    </location>
</feature>
<dbReference type="PANTHER" id="PTHR21656:SF2">
    <property type="entry name" value="MALE-SPECIFIC LETHAL 1 HOMOLOG"/>
    <property type="match status" value="1"/>
</dbReference>
<dbReference type="PROSITE" id="PS50006">
    <property type="entry name" value="FHA_DOMAIN"/>
    <property type="match status" value="1"/>
</dbReference>